<feature type="domain" description="Acyl-CoA dehydrogenase/oxidase N-terminal" evidence="11">
    <location>
        <begin position="14"/>
        <end position="124"/>
    </location>
</feature>
<dbReference type="Gene3D" id="1.10.540.10">
    <property type="entry name" value="Acyl-CoA dehydrogenase/oxidase, N-terminal domain"/>
    <property type="match status" value="1"/>
</dbReference>
<dbReference type="Pfam" id="PF02771">
    <property type="entry name" value="Acyl-CoA_dh_N"/>
    <property type="match status" value="1"/>
</dbReference>
<evidence type="ECO:0000256" key="4">
    <source>
        <dbReference type="ARBA" id="ARBA00022827"/>
    </source>
</evidence>
<dbReference type="STRING" id="47866.GA0074694_2581"/>
<gene>
    <name evidence="12" type="ORF">GA0074694_2581</name>
</gene>
<evidence type="ECO:0000256" key="3">
    <source>
        <dbReference type="ARBA" id="ARBA00022630"/>
    </source>
</evidence>
<dbReference type="GO" id="GO:0003995">
    <property type="term" value="F:acyl-CoA dehydrogenase activity"/>
    <property type="evidence" value="ECO:0007669"/>
    <property type="project" value="InterPro"/>
</dbReference>
<dbReference type="InterPro" id="IPR009075">
    <property type="entry name" value="AcylCo_DH/oxidase_C"/>
</dbReference>
<dbReference type="GO" id="GO:0050660">
    <property type="term" value="F:flavin adenine dinucleotide binding"/>
    <property type="evidence" value="ECO:0007669"/>
    <property type="project" value="InterPro"/>
</dbReference>
<dbReference type="InterPro" id="IPR006091">
    <property type="entry name" value="Acyl-CoA_Oxase/DH_mid-dom"/>
</dbReference>
<dbReference type="Gene3D" id="1.20.140.10">
    <property type="entry name" value="Butyryl-CoA Dehydrogenase, subunit A, domain 3"/>
    <property type="match status" value="1"/>
</dbReference>
<dbReference type="Proteomes" id="UP000198906">
    <property type="component" value="Unassembled WGS sequence"/>
</dbReference>
<dbReference type="AlphaFoldDB" id="A0A1C6RPK1"/>
<dbReference type="InterPro" id="IPR046373">
    <property type="entry name" value="Acyl-CoA_Oxase/DH_mid-dom_sf"/>
</dbReference>
<dbReference type="EMBL" id="FMHU01000001">
    <property type="protein sequence ID" value="SCL19128.1"/>
    <property type="molecule type" value="Genomic_DNA"/>
</dbReference>
<dbReference type="Pfam" id="PF00441">
    <property type="entry name" value="Acyl-CoA_dh_1"/>
    <property type="match status" value="1"/>
</dbReference>
<evidence type="ECO:0000256" key="8">
    <source>
        <dbReference type="RuleBase" id="RU362125"/>
    </source>
</evidence>
<dbReference type="SUPFAM" id="SSF56645">
    <property type="entry name" value="Acyl-CoA dehydrogenase NM domain-like"/>
    <property type="match status" value="1"/>
</dbReference>
<dbReference type="PANTHER" id="PTHR43884:SF12">
    <property type="entry name" value="ISOVALERYL-COA DEHYDROGENASE, MITOCHONDRIAL-RELATED"/>
    <property type="match status" value="1"/>
</dbReference>
<keyword evidence="4 8" id="KW-0274">FAD</keyword>
<sequence>MAAEQSFDVYRLPEEHEAVREAVREVCEAKVAPHAAEADETGEFPKASYDALRAADFHAPHIPAEYGGAGADALATAIVIEEVARACASSSLIPAVNKLGTMPLLLAGSEELKRRYLTPVAAGEAMFSYCLSEPEAGSDAASMTTRAVRDGDHWVLNGVKRWITNAGVSEYYTVFAVTDPTARSRGISAFVVEKSDPGVSFGAPEKKLGVKGSPTREVYFDQVRIPADRIIGAEGSGFATAMKTLDHTRVTIAAQALGIAQGALDYAKGYVKERKQFGKPVAEFQGIQFMVADMGMKLEAARQLTYAAAARSERGDADLTYFGAAAKCFASDVAMEVTTDAVQLLGGYGYTRDYPVERMMRDAKITQIYEGTNQVQRIVMARQLLRD</sequence>
<dbReference type="Pfam" id="PF02770">
    <property type="entry name" value="Acyl-CoA_dh_M"/>
    <property type="match status" value="1"/>
</dbReference>
<dbReference type="PIRSF" id="PIRSF016578">
    <property type="entry name" value="HsaA"/>
    <property type="match status" value="1"/>
</dbReference>
<evidence type="ECO:0000259" key="10">
    <source>
        <dbReference type="Pfam" id="PF02770"/>
    </source>
</evidence>
<evidence type="ECO:0000256" key="6">
    <source>
        <dbReference type="ARBA" id="ARBA00052546"/>
    </source>
</evidence>
<evidence type="ECO:0000256" key="7">
    <source>
        <dbReference type="ARBA" id="ARBA00071575"/>
    </source>
</evidence>
<evidence type="ECO:0000256" key="5">
    <source>
        <dbReference type="ARBA" id="ARBA00023002"/>
    </source>
</evidence>
<protein>
    <recommendedName>
        <fullName evidence="7">Probable acyl-CoA dehydrogenase fadE25</fullName>
    </recommendedName>
</protein>
<dbReference type="InterPro" id="IPR036250">
    <property type="entry name" value="AcylCo_DH-like_C"/>
</dbReference>
<feature type="domain" description="Acyl-CoA oxidase/dehydrogenase middle" evidence="10">
    <location>
        <begin position="129"/>
        <end position="223"/>
    </location>
</feature>
<keyword evidence="3 8" id="KW-0285">Flavoprotein</keyword>
<dbReference type="PROSITE" id="PS00073">
    <property type="entry name" value="ACYL_COA_DH_2"/>
    <property type="match status" value="1"/>
</dbReference>
<dbReference type="PROSITE" id="PS00072">
    <property type="entry name" value="ACYL_COA_DH_1"/>
    <property type="match status" value="1"/>
</dbReference>
<dbReference type="SUPFAM" id="SSF47203">
    <property type="entry name" value="Acyl-CoA dehydrogenase C-terminal domain-like"/>
    <property type="match status" value="1"/>
</dbReference>
<dbReference type="InterPro" id="IPR006089">
    <property type="entry name" value="Acyl-CoA_DH_CS"/>
</dbReference>
<feature type="domain" description="Acyl-CoA dehydrogenase/oxidase C-terminal" evidence="9">
    <location>
        <begin position="235"/>
        <end position="385"/>
    </location>
</feature>
<dbReference type="InterPro" id="IPR009100">
    <property type="entry name" value="AcylCoA_DH/oxidase_NM_dom_sf"/>
</dbReference>
<organism evidence="12 13">
    <name type="scientific">Micromonospora inyonensis</name>
    <dbReference type="NCBI Taxonomy" id="47866"/>
    <lineage>
        <taxon>Bacteria</taxon>
        <taxon>Bacillati</taxon>
        <taxon>Actinomycetota</taxon>
        <taxon>Actinomycetes</taxon>
        <taxon>Micromonosporales</taxon>
        <taxon>Micromonosporaceae</taxon>
        <taxon>Micromonospora</taxon>
    </lineage>
</organism>
<name>A0A1C6RPK1_9ACTN</name>
<accession>A0A1C6RPK1</accession>
<keyword evidence="5 8" id="KW-0560">Oxidoreductase</keyword>
<reference evidence="13" key="1">
    <citation type="submission" date="2016-06" db="EMBL/GenBank/DDBJ databases">
        <authorList>
            <person name="Varghese N."/>
        </authorList>
    </citation>
    <scope>NUCLEOTIDE SEQUENCE [LARGE SCALE GENOMIC DNA]</scope>
    <source>
        <strain evidence="13">DSM 46123</strain>
    </source>
</reference>
<evidence type="ECO:0000259" key="11">
    <source>
        <dbReference type="Pfam" id="PF02771"/>
    </source>
</evidence>
<dbReference type="Gene3D" id="2.40.110.10">
    <property type="entry name" value="Butyryl-CoA Dehydrogenase, subunit A, domain 2"/>
    <property type="match status" value="1"/>
</dbReference>
<evidence type="ECO:0000259" key="9">
    <source>
        <dbReference type="Pfam" id="PF00441"/>
    </source>
</evidence>
<comment type="similarity">
    <text evidence="2 8">Belongs to the acyl-CoA dehydrogenase family.</text>
</comment>
<proteinExistence type="inferred from homology"/>
<evidence type="ECO:0000256" key="2">
    <source>
        <dbReference type="ARBA" id="ARBA00009347"/>
    </source>
</evidence>
<dbReference type="FunFam" id="1.20.140.10:FF:000004">
    <property type="entry name" value="Acyl-CoA dehydrogenase FadE25"/>
    <property type="match status" value="1"/>
</dbReference>
<evidence type="ECO:0000313" key="12">
    <source>
        <dbReference type="EMBL" id="SCL19128.1"/>
    </source>
</evidence>
<comment type="catalytic activity">
    <reaction evidence="6">
        <text>a 2,3-saturated acyl-CoA + A = a 2,3-dehydroacyl-CoA + AH2</text>
        <dbReference type="Rhea" id="RHEA:48608"/>
        <dbReference type="ChEBI" id="CHEBI:13193"/>
        <dbReference type="ChEBI" id="CHEBI:17499"/>
        <dbReference type="ChEBI" id="CHEBI:60015"/>
        <dbReference type="ChEBI" id="CHEBI:65111"/>
    </reaction>
</comment>
<dbReference type="InterPro" id="IPR037069">
    <property type="entry name" value="AcylCoA_DH/ox_N_sf"/>
</dbReference>
<dbReference type="PANTHER" id="PTHR43884">
    <property type="entry name" value="ACYL-COA DEHYDROGENASE"/>
    <property type="match status" value="1"/>
</dbReference>
<evidence type="ECO:0000313" key="13">
    <source>
        <dbReference type="Proteomes" id="UP000198906"/>
    </source>
</evidence>
<comment type="cofactor">
    <cofactor evidence="1 8">
        <name>FAD</name>
        <dbReference type="ChEBI" id="CHEBI:57692"/>
    </cofactor>
</comment>
<dbReference type="FunFam" id="1.10.540.10:FF:000023">
    <property type="entry name" value="Acyl-CoA dehydrogenase FadE25"/>
    <property type="match status" value="1"/>
</dbReference>
<dbReference type="InterPro" id="IPR013786">
    <property type="entry name" value="AcylCoA_DH/ox_N"/>
</dbReference>
<keyword evidence="13" id="KW-1185">Reference proteome</keyword>
<dbReference type="RefSeq" id="WP_091457411.1">
    <property type="nucleotide sequence ID" value="NZ_FMHU01000001.1"/>
</dbReference>
<evidence type="ECO:0000256" key="1">
    <source>
        <dbReference type="ARBA" id="ARBA00001974"/>
    </source>
</evidence>
<dbReference type="FunFam" id="2.40.110.10:FF:000001">
    <property type="entry name" value="Acyl-CoA dehydrogenase, mitochondrial"/>
    <property type="match status" value="1"/>
</dbReference>